<evidence type="ECO:0000313" key="2">
    <source>
        <dbReference type="Proteomes" id="UP000324222"/>
    </source>
</evidence>
<sequence>MVRQAVKLPEENGTIQAKLSVYEPLRRPRGTSLSAALSSVLRTHLPYQTPAAPRMKSGSFHTEFKNI</sequence>
<name>A0A5B7K743_PORTR</name>
<dbReference type="Proteomes" id="UP000324222">
    <property type="component" value="Unassembled WGS sequence"/>
</dbReference>
<gene>
    <name evidence="1" type="ORF">E2C01_098487</name>
</gene>
<proteinExistence type="predicted"/>
<accession>A0A5B7K743</accession>
<organism evidence="1 2">
    <name type="scientific">Portunus trituberculatus</name>
    <name type="common">Swimming crab</name>
    <name type="synonym">Neptunus trituberculatus</name>
    <dbReference type="NCBI Taxonomy" id="210409"/>
    <lineage>
        <taxon>Eukaryota</taxon>
        <taxon>Metazoa</taxon>
        <taxon>Ecdysozoa</taxon>
        <taxon>Arthropoda</taxon>
        <taxon>Crustacea</taxon>
        <taxon>Multicrustacea</taxon>
        <taxon>Malacostraca</taxon>
        <taxon>Eumalacostraca</taxon>
        <taxon>Eucarida</taxon>
        <taxon>Decapoda</taxon>
        <taxon>Pleocyemata</taxon>
        <taxon>Brachyura</taxon>
        <taxon>Eubrachyura</taxon>
        <taxon>Portunoidea</taxon>
        <taxon>Portunidae</taxon>
        <taxon>Portuninae</taxon>
        <taxon>Portunus</taxon>
    </lineage>
</organism>
<comment type="caution">
    <text evidence="1">The sequence shown here is derived from an EMBL/GenBank/DDBJ whole genome shotgun (WGS) entry which is preliminary data.</text>
</comment>
<keyword evidence="2" id="KW-1185">Reference proteome</keyword>
<dbReference type="AlphaFoldDB" id="A0A5B7K743"/>
<evidence type="ECO:0000313" key="1">
    <source>
        <dbReference type="EMBL" id="MPD02880.1"/>
    </source>
</evidence>
<protein>
    <submittedName>
        <fullName evidence="1">Uncharacterized protein</fullName>
    </submittedName>
</protein>
<reference evidence="1 2" key="1">
    <citation type="submission" date="2019-05" db="EMBL/GenBank/DDBJ databases">
        <title>Another draft genome of Portunus trituberculatus and its Hox gene families provides insights of decapod evolution.</title>
        <authorList>
            <person name="Jeong J.-H."/>
            <person name="Song I."/>
            <person name="Kim S."/>
            <person name="Choi T."/>
            <person name="Kim D."/>
            <person name="Ryu S."/>
            <person name="Kim W."/>
        </authorList>
    </citation>
    <scope>NUCLEOTIDE SEQUENCE [LARGE SCALE GENOMIC DNA]</scope>
    <source>
        <tissue evidence="1">Muscle</tissue>
    </source>
</reference>
<dbReference type="EMBL" id="VSRR010133539">
    <property type="protein sequence ID" value="MPD02880.1"/>
    <property type="molecule type" value="Genomic_DNA"/>
</dbReference>